<evidence type="ECO:0000256" key="1">
    <source>
        <dbReference type="SAM" id="MobiDB-lite"/>
    </source>
</evidence>
<feature type="compositionally biased region" description="Basic and acidic residues" evidence="1">
    <location>
        <begin position="1"/>
        <end position="15"/>
    </location>
</feature>
<feature type="region of interest" description="Disordered" evidence="1">
    <location>
        <begin position="1"/>
        <end position="86"/>
    </location>
</feature>
<evidence type="ECO:0000313" key="2">
    <source>
        <dbReference type="Proteomes" id="UP001652662"/>
    </source>
</evidence>
<dbReference type="RefSeq" id="XP_070471424.1">
    <property type="nucleotide sequence ID" value="XM_070615323.1"/>
</dbReference>
<organism evidence="2 3">
    <name type="scientific">Equus przewalskii</name>
    <name type="common">Przewalski's horse</name>
    <name type="synonym">Equus caballus przewalskii</name>
    <dbReference type="NCBI Taxonomy" id="9798"/>
    <lineage>
        <taxon>Eukaryota</taxon>
        <taxon>Metazoa</taxon>
        <taxon>Chordata</taxon>
        <taxon>Craniata</taxon>
        <taxon>Vertebrata</taxon>
        <taxon>Euteleostomi</taxon>
        <taxon>Mammalia</taxon>
        <taxon>Eutheria</taxon>
        <taxon>Laurasiatheria</taxon>
        <taxon>Perissodactyla</taxon>
        <taxon>Equidae</taxon>
        <taxon>Equus</taxon>
    </lineage>
</organism>
<reference evidence="3" key="1">
    <citation type="submission" date="2025-08" db="UniProtKB">
        <authorList>
            <consortium name="RefSeq"/>
        </authorList>
    </citation>
    <scope>IDENTIFICATION</scope>
    <source>
        <tissue evidence="3">Blood</tissue>
    </source>
</reference>
<dbReference type="GeneID" id="139082627"/>
<evidence type="ECO:0000313" key="3">
    <source>
        <dbReference type="RefSeq" id="XP_070471424.1"/>
    </source>
</evidence>
<dbReference type="Proteomes" id="UP001652662">
    <property type="component" value="Chromosome 3"/>
</dbReference>
<protein>
    <submittedName>
        <fullName evidence="3">Uncharacterized protein</fullName>
    </submittedName>
</protein>
<keyword evidence="2" id="KW-1185">Reference proteome</keyword>
<proteinExistence type="predicted"/>
<accession>A0ABM4P2L4</accession>
<feature type="compositionally biased region" description="Basic residues" evidence="1">
    <location>
        <begin position="61"/>
        <end position="73"/>
    </location>
</feature>
<name>A0ABM4P2L4_EQUPR</name>
<gene>
    <name evidence="3" type="primary">LOC139082627</name>
</gene>
<sequence>MGSAAEHRRPAERASGRPGSGGQGRARAPTETRQWQRLVATRAPGTLQAGGSAISPAEGRSRRRSRSRRRGQRRPGPEGDRVGQRRIASAHCCPARSGAAPTRARSVPGSPFCAQCGGAGSRLSPTACPQLYSGELIMERSSVSGPEYLKKVITLCASRMVTAGTREGCEAKESLKNEVAASEPEEKGWAQEARVTFPGSHSMYMAKRELIARSCSSRTRACNQIT</sequence>